<dbReference type="PANTHER" id="PTHR31672">
    <property type="entry name" value="BNACNNG10540D PROTEIN"/>
    <property type="match status" value="1"/>
</dbReference>
<feature type="region of interest" description="Disordered" evidence="1">
    <location>
        <begin position="80"/>
        <end position="103"/>
    </location>
</feature>
<organism evidence="2 3">
    <name type="scientific">Ficus carica</name>
    <name type="common">Common fig</name>
    <dbReference type="NCBI Taxonomy" id="3494"/>
    <lineage>
        <taxon>Eukaryota</taxon>
        <taxon>Viridiplantae</taxon>
        <taxon>Streptophyta</taxon>
        <taxon>Embryophyta</taxon>
        <taxon>Tracheophyta</taxon>
        <taxon>Spermatophyta</taxon>
        <taxon>Magnoliopsida</taxon>
        <taxon>eudicotyledons</taxon>
        <taxon>Gunneridae</taxon>
        <taxon>Pentapetalae</taxon>
        <taxon>rosids</taxon>
        <taxon>fabids</taxon>
        <taxon>Rosales</taxon>
        <taxon>Moraceae</taxon>
        <taxon>Ficeae</taxon>
        <taxon>Ficus</taxon>
    </lineage>
</organism>
<comment type="caution">
    <text evidence="2">The sequence shown here is derived from an EMBL/GenBank/DDBJ whole genome shotgun (WGS) entry which is preliminary data.</text>
</comment>
<dbReference type="InterPro" id="IPR036047">
    <property type="entry name" value="F-box-like_dom_sf"/>
</dbReference>
<dbReference type="EMBL" id="BTGU01000001">
    <property type="protein sequence ID" value="GMN25839.1"/>
    <property type="molecule type" value="Genomic_DNA"/>
</dbReference>
<keyword evidence="3" id="KW-1185">Reference proteome</keyword>
<proteinExistence type="predicted"/>
<dbReference type="InterPro" id="IPR050796">
    <property type="entry name" value="SCF_F-box_component"/>
</dbReference>
<dbReference type="Proteomes" id="UP001187192">
    <property type="component" value="Unassembled WGS sequence"/>
</dbReference>
<evidence type="ECO:0000313" key="2">
    <source>
        <dbReference type="EMBL" id="GMN25839.1"/>
    </source>
</evidence>
<sequence length="434" mass="48349">MNRPRRDLLPFAPGHIFFGVAPMPEPVEVGVFASSAAGVSAASIPDHGANIGPTISPSSHYDRGIVPQWDETLRYSGFNSTSTSTEIRNSPSHVGGDSRRRGSFPVAVQTAPPAVSGPQALATAPFAATSVAVSAFEEGRWDETLRYRTRFCDLLEKATVEIMSWLPPKSLLQLQCVRKSWYALIGALVKSPWFGAKHLKNSERNSSLFRRSCVSYCFLPRREAMNSFLIFNKGEDNSDQIHFNIEEFKLPESIAGPYGSHCNGILCLPDRDTNTVLLCNPAIREFKLLQIIRVVRLHSSDDGAPIGAEIRTLDSNHIDSWREIKMKIEIDMTSLTFDAVYHRGVFGATSSGTIINWKLDLFFPGIPYIVPIVLWKSYELLLFTSHDGPIVSYNLHTQKLRNVQLNSHNRTFVAFVYVESLVSIDGARKMMDLS</sequence>
<feature type="compositionally biased region" description="Polar residues" evidence="1">
    <location>
        <begin position="80"/>
        <end position="92"/>
    </location>
</feature>
<evidence type="ECO:0000256" key="1">
    <source>
        <dbReference type="SAM" id="MobiDB-lite"/>
    </source>
</evidence>
<accession>A0AA88D3M2</accession>
<gene>
    <name evidence="2" type="ORF">TIFTF001_001080</name>
</gene>
<reference evidence="2" key="1">
    <citation type="submission" date="2023-07" db="EMBL/GenBank/DDBJ databases">
        <title>draft genome sequence of fig (Ficus carica).</title>
        <authorList>
            <person name="Takahashi T."/>
            <person name="Nishimura K."/>
        </authorList>
    </citation>
    <scope>NUCLEOTIDE SEQUENCE</scope>
</reference>
<dbReference type="PANTHER" id="PTHR31672:SF13">
    <property type="entry name" value="F-BOX PROTEIN CPR30-LIKE"/>
    <property type="match status" value="1"/>
</dbReference>
<evidence type="ECO:0008006" key="4">
    <source>
        <dbReference type="Google" id="ProtNLM"/>
    </source>
</evidence>
<name>A0AA88D3M2_FICCA</name>
<dbReference type="AlphaFoldDB" id="A0AA88D3M2"/>
<evidence type="ECO:0000313" key="3">
    <source>
        <dbReference type="Proteomes" id="UP001187192"/>
    </source>
</evidence>
<dbReference type="SUPFAM" id="SSF81383">
    <property type="entry name" value="F-box domain"/>
    <property type="match status" value="1"/>
</dbReference>
<protein>
    <recommendedName>
        <fullName evidence="4">F-box domain-containing protein</fullName>
    </recommendedName>
</protein>